<gene>
    <name evidence="3" type="ORF">CLV99_4356</name>
</gene>
<dbReference type="EMBL" id="SNYV01000018">
    <property type="protein sequence ID" value="TDQ73918.1"/>
    <property type="molecule type" value="Genomic_DNA"/>
</dbReference>
<accession>A0A4R6W587</accession>
<comment type="caution">
    <text evidence="3">The sequence shown here is derived from an EMBL/GenBank/DDBJ whole genome shotgun (WGS) entry which is preliminary data.</text>
</comment>
<protein>
    <submittedName>
        <fullName evidence="3">Lipocalin-like protein</fullName>
    </submittedName>
</protein>
<dbReference type="InterPro" id="IPR024311">
    <property type="entry name" value="Lipocalin-like"/>
</dbReference>
<proteinExistence type="predicted"/>
<feature type="signal peptide" evidence="1">
    <location>
        <begin position="1"/>
        <end position="23"/>
    </location>
</feature>
<keyword evidence="1" id="KW-0732">Signal</keyword>
<evidence type="ECO:0000313" key="3">
    <source>
        <dbReference type="EMBL" id="TDQ73918.1"/>
    </source>
</evidence>
<dbReference type="RefSeq" id="WP_133586485.1">
    <property type="nucleotide sequence ID" value="NZ_SNYV01000018.1"/>
</dbReference>
<keyword evidence="4" id="KW-1185">Reference proteome</keyword>
<feature type="chain" id="PRO_5020618304" evidence="1">
    <location>
        <begin position="24"/>
        <end position="150"/>
    </location>
</feature>
<evidence type="ECO:0000259" key="2">
    <source>
        <dbReference type="Pfam" id="PF13648"/>
    </source>
</evidence>
<name>A0A4R6W587_9SPHI</name>
<dbReference type="Proteomes" id="UP000295292">
    <property type="component" value="Unassembled WGS sequence"/>
</dbReference>
<evidence type="ECO:0000256" key="1">
    <source>
        <dbReference type="SAM" id="SignalP"/>
    </source>
</evidence>
<dbReference type="Pfam" id="PF13648">
    <property type="entry name" value="Lipocalin_4"/>
    <property type="match status" value="1"/>
</dbReference>
<feature type="domain" description="Lipocalin-like" evidence="2">
    <location>
        <begin position="32"/>
        <end position="112"/>
    </location>
</feature>
<dbReference type="AlphaFoldDB" id="A0A4R6W587"/>
<sequence>MNRLMLAMVIILLSFFGAEQSIAQVKKTTNPIVGEWKFLSEYEKSEDAAVITENLLSYSFLSKQYEFSANGKGYLLTRVDPEDEEEVMSADDITWKVNGNKISIYYNSPEYKEAIYESYTYTIEGDKLTISSTRKMDDATITEKYSFKKI</sequence>
<evidence type="ECO:0000313" key="4">
    <source>
        <dbReference type="Proteomes" id="UP000295292"/>
    </source>
</evidence>
<reference evidence="3 4" key="1">
    <citation type="submission" date="2019-03" db="EMBL/GenBank/DDBJ databases">
        <title>Genomic Encyclopedia of Archaeal and Bacterial Type Strains, Phase II (KMG-II): from individual species to whole genera.</title>
        <authorList>
            <person name="Goeker M."/>
        </authorList>
    </citation>
    <scope>NUCLEOTIDE SEQUENCE [LARGE SCALE GENOMIC DNA]</scope>
    <source>
        <strain evidence="3 4">DSM 28353</strain>
    </source>
</reference>
<organism evidence="3 4">
    <name type="scientific">Sphingobacterium yanglingense</name>
    <dbReference type="NCBI Taxonomy" id="1437280"/>
    <lineage>
        <taxon>Bacteria</taxon>
        <taxon>Pseudomonadati</taxon>
        <taxon>Bacteroidota</taxon>
        <taxon>Sphingobacteriia</taxon>
        <taxon>Sphingobacteriales</taxon>
        <taxon>Sphingobacteriaceae</taxon>
        <taxon>Sphingobacterium</taxon>
    </lineage>
</organism>